<feature type="compositionally biased region" description="Basic and acidic residues" evidence="1">
    <location>
        <begin position="36"/>
        <end position="47"/>
    </location>
</feature>
<feature type="region of interest" description="Disordered" evidence="1">
    <location>
        <begin position="1"/>
        <end position="49"/>
    </location>
</feature>
<reference evidence="2 3" key="1">
    <citation type="submission" date="2014-12" db="EMBL/GenBank/DDBJ databases">
        <title>Genome assembly of Enhygromyxa salina DSM 15201.</title>
        <authorList>
            <person name="Sharma G."/>
            <person name="Subramanian S."/>
        </authorList>
    </citation>
    <scope>NUCLEOTIDE SEQUENCE [LARGE SCALE GENOMIC DNA]</scope>
    <source>
        <strain evidence="2 3">DSM 15201</strain>
    </source>
</reference>
<dbReference type="EMBL" id="JMCC02000228">
    <property type="protein sequence ID" value="KIG11589.1"/>
    <property type="molecule type" value="Genomic_DNA"/>
</dbReference>
<evidence type="ECO:0000313" key="2">
    <source>
        <dbReference type="EMBL" id="KIG11589.1"/>
    </source>
</evidence>
<comment type="caution">
    <text evidence="2">The sequence shown here is derived from an EMBL/GenBank/DDBJ whole genome shotgun (WGS) entry which is preliminary data.</text>
</comment>
<sequence length="77" mass="8606">MATLIATIVGRDAQGSSSELQLELARQGRPRPRRWPRPEPNRGERSSDSLALVGELDELHRASAPRAPHHVDREHPL</sequence>
<protein>
    <submittedName>
        <fullName evidence="2">Uncharacterized protein</fullName>
    </submittedName>
</protein>
<proteinExistence type="predicted"/>
<dbReference type="AlphaFoldDB" id="A0A0C1Z2F0"/>
<gene>
    <name evidence="2" type="ORF">DB30_03134</name>
</gene>
<evidence type="ECO:0000256" key="1">
    <source>
        <dbReference type="SAM" id="MobiDB-lite"/>
    </source>
</evidence>
<name>A0A0C1Z2F0_9BACT</name>
<evidence type="ECO:0000313" key="3">
    <source>
        <dbReference type="Proteomes" id="UP000031599"/>
    </source>
</evidence>
<organism evidence="2 3">
    <name type="scientific">Enhygromyxa salina</name>
    <dbReference type="NCBI Taxonomy" id="215803"/>
    <lineage>
        <taxon>Bacteria</taxon>
        <taxon>Pseudomonadati</taxon>
        <taxon>Myxococcota</taxon>
        <taxon>Polyangia</taxon>
        <taxon>Nannocystales</taxon>
        <taxon>Nannocystaceae</taxon>
        <taxon>Enhygromyxa</taxon>
    </lineage>
</organism>
<accession>A0A0C1Z2F0</accession>
<dbReference type="Proteomes" id="UP000031599">
    <property type="component" value="Unassembled WGS sequence"/>
</dbReference>